<feature type="domain" description="CATSPERG beta-propeller" evidence="2">
    <location>
        <begin position="74"/>
        <end position="200"/>
    </location>
</feature>
<dbReference type="GeneTree" id="ENSGT00390000014139"/>
<dbReference type="STRING" id="10116.ENSRNOP00000064640"/>
<dbReference type="VEuPathDB" id="HostDB:ENSRNOG00000060693"/>
<dbReference type="Pfam" id="PF15064">
    <property type="entry name" value="CATSPERG_beta-prop"/>
    <property type="match status" value="1"/>
</dbReference>
<dbReference type="PANTHER" id="PTHR14327:SF1">
    <property type="entry name" value="CATION CHANNEL SPERM-ASSOCIATED AUXILIARY SUBUNIT GAMMA"/>
    <property type="match status" value="1"/>
</dbReference>
<evidence type="ECO:0000313" key="4">
    <source>
        <dbReference type="Proteomes" id="UP000002494"/>
    </source>
</evidence>
<feature type="signal peptide" evidence="1">
    <location>
        <begin position="1"/>
        <end position="40"/>
    </location>
</feature>
<dbReference type="GO" id="GO:0036128">
    <property type="term" value="C:CatSper complex"/>
    <property type="evidence" value="ECO:0007669"/>
    <property type="project" value="InterPro"/>
</dbReference>
<reference evidence="3" key="1">
    <citation type="submission" date="2024-01" db="EMBL/GenBank/DDBJ databases">
        <title>GRCr8: a new rat reference genome assembly contstructed from accurate long reads and long range scaffolding.</title>
        <authorList>
            <person name="Doris P.A."/>
            <person name="Kalbfleisch T."/>
            <person name="Li K."/>
            <person name="Howe K."/>
            <person name="Wood J."/>
        </authorList>
    </citation>
    <scope>NUCLEOTIDE SEQUENCE [LARGE SCALE GENOMIC DNA]</scope>
    <source>
        <strain evidence="3">Brown Norway</strain>
    </source>
</reference>
<dbReference type="GO" id="GO:0097228">
    <property type="term" value="C:sperm principal piece"/>
    <property type="evidence" value="ECO:0007669"/>
    <property type="project" value="InterPro"/>
</dbReference>
<evidence type="ECO:0000313" key="3">
    <source>
        <dbReference type="Ensembl" id="ENSRNOP00000064640.2"/>
    </source>
</evidence>
<evidence type="ECO:0000256" key="1">
    <source>
        <dbReference type="SAM" id="SignalP"/>
    </source>
</evidence>
<dbReference type="Ensembl" id="ENSRNOT00000072441.3">
    <property type="protein sequence ID" value="ENSRNOP00000064640.2"/>
    <property type="gene ID" value="ENSRNOG00000060693.3"/>
</dbReference>
<dbReference type="PaxDb" id="10116-ENSRNOP00000064640"/>
<evidence type="ECO:0000259" key="2">
    <source>
        <dbReference type="Pfam" id="PF15064"/>
    </source>
</evidence>
<dbReference type="Proteomes" id="UP000002494">
    <property type="component" value="Chromosome 1"/>
</dbReference>
<proteinExistence type="predicted"/>
<sequence length="218" mass="24808">MVFWPAMSPVSPVWPRKPNLCAFWVLRLVLLLSLKSRTEGTLQNCHWLVVLNKFENKYLSFPYYLQINFTCPGELSIDSCWVGSYYCPILGFSATIHDAIATESTLFIRQNQLVYYFTGTYTTLFDKSRGSRGWVRVLSSECIKKLCPVFVGGNGSEYILALTTGKNEGYIHIGTITDGLVSFQMVPDGWSICEKLPGTLFSFFFFFCGFWSRRVVGL</sequence>
<gene>
    <name evidence="3 5" type="primary">Catsperg</name>
</gene>
<keyword evidence="1" id="KW-0732">Signal</keyword>
<accession>M0R5H3</accession>
<name>M0R5H3_RAT</name>
<reference evidence="3" key="2">
    <citation type="submission" date="2025-08" db="UniProtKB">
        <authorList>
            <consortium name="Ensembl"/>
        </authorList>
    </citation>
    <scope>IDENTIFICATION</scope>
    <source>
        <strain evidence="3">Brown Norway</strain>
    </source>
</reference>
<dbReference type="AGR" id="RGD:1310942"/>
<organism evidence="3 4">
    <name type="scientific">Rattus norvegicus</name>
    <name type="common">Rat</name>
    <dbReference type="NCBI Taxonomy" id="10116"/>
    <lineage>
        <taxon>Eukaryota</taxon>
        <taxon>Metazoa</taxon>
        <taxon>Chordata</taxon>
        <taxon>Craniata</taxon>
        <taxon>Vertebrata</taxon>
        <taxon>Euteleostomi</taxon>
        <taxon>Mammalia</taxon>
        <taxon>Eutheria</taxon>
        <taxon>Euarchontoglires</taxon>
        <taxon>Glires</taxon>
        <taxon>Rodentia</taxon>
        <taxon>Myomorpha</taxon>
        <taxon>Muroidea</taxon>
        <taxon>Muridae</taxon>
        <taxon>Murinae</taxon>
        <taxon>Rattus</taxon>
    </lineage>
</organism>
<dbReference type="PANTHER" id="PTHR14327">
    <property type="entry name" value="CATION CHANNEL SPERM-ASSOCIATED PROTEIN SUBUNIT GAMMA"/>
    <property type="match status" value="1"/>
</dbReference>
<keyword evidence="4" id="KW-1185">Reference proteome</keyword>
<dbReference type="AlphaFoldDB" id="M0R5H3"/>
<dbReference type="Bgee" id="ENSRNOG00000047624">
    <property type="expression patterns" value="Expressed in testis and 13 other cell types or tissues"/>
</dbReference>
<reference evidence="3" key="3">
    <citation type="submission" date="2025-09" db="UniProtKB">
        <authorList>
            <consortium name="Ensembl"/>
        </authorList>
    </citation>
    <scope>IDENTIFICATION</scope>
    <source>
        <strain evidence="3">Brown Norway</strain>
    </source>
</reference>
<dbReference type="InterPro" id="IPR053871">
    <property type="entry name" value="CATSPERG_beta-prop"/>
</dbReference>
<feature type="chain" id="PRO_5035232959" evidence="1">
    <location>
        <begin position="41"/>
        <end position="218"/>
    </location>
</feature>
<dbReference type="InterPro" id="IPR028246">
    <property type="entry name" value="CATSPERG"/>
</dbReference>
<evidence type="ECO:0000313" key="5">
    <source>
        <dbReference type="RGD" id="1310942"/>
    </source>
</evidence>
<dbReference type="HOGENOM" id="CLU_1991948_0_0_1"/>
<protein>
    <submittedName>
        <fullName evidence="3">Cation channel sperm associated auxiliary subunit gamma</fullName>
    </submittedName>
</protein>
<dbReference type="InParanoid" id="M0R5H3"/>
<dbReference type="RGD" id="1310942">
    <property type="gene designation" value="Catsperg"/>
</dbReference>